<dbReference type="Pfam" id="PF02301">
    <property type="entry name" value="HORMA"/>
    <property type="match status" value="1"/>
</dbReference>
<name>K0RKF8_THAOC</name>
<dbReference type="OrthoDB" id="21254at2759"/>
<accession>K0RKF8</accession>
<feature type="domain" description="HORMA" evidence="1">
    <location>
        <begin position="14"/>
        <end position="264"/>
    </location>
</feature>
<reference evidence="2 3" key="1">
    <citation type="journal article" date="2012" name="Genome Biol.">
        <title>Genome and low-iron response of an oceanic diatom adapted to chronic iron limitation.</title>
        <authorList>
            <person name="Lommer M."/>
            <person name="Specht M."/>
            <person name="Roy A.S."/>
            <person name="Kraemer L."/>
            <person name="Andreson R."/>
            <person name="Gutowska M.A."/>
            <person name="Wolf J."/>
            <person name="Bergner S.V."/>
            <person name="Schilhabel M.B."/>
            <person name="Klostermeier U.C."/>
            <person name="Beiko R.G."/>
            <person name="Rosenstiel P."/>
            <person name="Hippler M."/>
            <person name="Laroche J."/>
        </authorList>
    </citation>
    <scope>NUCLEOTIDE SEQUENCE [LARGE SCALE GENOMIC DNA]</scope>
    <source>
        <strain evidence="2 3">CCMP1005</strain>
    </source>
</reference>
<comment type="caution">
    <text evidence="2">The sequence shown here is derived from an EMBL/GenBank/DDBJ whole genome shotgun (WGS) entry which is preliminary data.</text>
</comment>
<dbReference type="Proteomes" id="UP000266841">
    <property type="component" value="Unassembled WGS sequence"/>
</dbReference>
<dbReference type="PANTHER" id="PTHR11842:SF10">
    <property type="entry name" value="MITOTIC SPINDLE ASSEMBLY CHECKPOINT PROTEIN MAD2B"/>
    <property type="match status" value="1"/>
</dbReference>
<sequence>MIGESTQQARERDEQLSTLLGSTLETIIHQLCYQRIIYPADSFVLHRHLGVRCFASRVPQVSQYISSFLEVAVPSVIRGFCSSIVFFVLEEEVVASNNSRGVGERTGGTEVVERFVFEFDVDQVVGTVEHEEKIKGQQDEMDIEDLQKQSADKKDSELVVEARSQLERSLKECLLRCIALRKRRRRAKERQENMSFKLSMRTKVESAAKDCSELTNALKEGDFLIPASNSCNFSKGGSLRPIKQIDLTSSCGMRMNFGMEIESS</sequence>
<dbReference type="GO" id="GO:0016035">
    <property type="term" value="C:zeta DNA polymerase complex"/>
    <property type="evidence" value="ECO:0007669"/>
    <property type="project" value="TreeGrafter"/>
</dbReference>
<dbReference type="PROSITE" id="PS50815">
    <property type="entry name" value="HORMA"/>
    <property type="match status" value="1"/>
</dbReference>
<dbReference type="PANTHER" id="PTHR11842">
    <property type="entry name" value="MITOTIC SPINDLE ASSEMBLY CHECKPOINT PROTEIN MAD2"/>
    <property type="match status" value="1"/>
</dbReference>
<dbReference type="EMBL" id="AGNL01044841">
    <property type="protein sequence ID" value="EJK49401.1"/>
    <property type="molecule type" value="Genomic_DNA"/>
</dbReference>
<dbReference type="AlphaFoldDB" id="K0RKF8"/>
<dbReference type="Gene3D" id="3.30.900.10">
    <property type="entry name" value="HORMA domain"/>
    <property type="match status" value="1"/>
</dbReference>
<dbReference type="OMA" id="DIEDEHW"/>
<dbReference type="InterPro" id="IPR003511">
    <property type="entry name" value="HORMA_dom"/>
</dbReference>
<organism evidence="2 3">
    <name type="scientific">Thalassiosira oceanica</name>
    <name type="common">Marine diatom</name>
    <dbReference type="NCBI Taxonomy" id="159749"/>
    <lineage>
        <taxon>Eukaryota</taxon>
        <taxon>Sar</taxon>
        <taxon>Stramenopiles</taxon>
        <taxon>Ochrophyta</taxon>
        <taxon>Bacillariophyta</taxon>
        <taxon>Coscinodiscophyceae</taxon>
        <taxon>Thalassiosirophycidae</taxon>
        <taxon>Thalassiosirales</taxon>
        <taxon>Thalassiosiraceae</taxon>
        <taxon>Thalassiosira</taxon>
    </lineage>
</organism>
<evidence type="ECO:0000259" key="1">
    <source>
        <dbReference type="PROSITE" id="PS50815"/>
    </source>
</evidence>
<dbReference type="InterPro" id="IPR036570">
    <property type="entry name" value="HORMA_dom_sf"/>
</dbReference>
<keyword evidence="3" id="KW-1185">Reference proteome</keyword>
<protein>
    <recommendedName>
        <fullName evidence="1">HORMA domain-containing protein</fullName>
    </recommendedName>
</protein>
<proteinExistence type="predicted"/>
<gene>
    <name evidence="2" type="ORF">THAOC_31727</name>
</gene>
<dbReference type="eggNOG" id="ENOG502SXYR">
    <property type="taxonomic scope" value="Eukaryota"/>
</dbReference>
<dbReference type="InterPro" id="IPR045091">
    <property type="entry name" value="Mad2-like"/>
</dbReference>
<evidence type="ECO:0000313" key="3">
    <source>
        <dbReference type="Proteomes" id="UP000266841"/>
    </source>
</evidence>
<dbReference type="SUPFAM" id="SSF56019">
    <property type="entry name" value="The spindle assembly checkpoint protein mad2"/>
    <property type="match status" value="1"/>
</dbReference>
<evidence type="ECO:0000313" key="2">
    <source>
        <dbReference type="EMBL" id="EJK49401.1"/>
    </source>
</evidence>